<organism evidence="1 2">
    <name type="scientific">Solanum bulbocastanum</name>
    <name type="common">Wild potato</name>
    <dbReference type="NCBI Taxonomy" id="147425"/>
    <lineage>
        <taxon>Eukaryota</taxon>
        <taxon>Viridiplantae</taxon>
        <taxon>Streptophyta</taxon>
        <taxon>Embryophyta</taxon>
        <taxon>Tracheophyta</taxon>
        <taxon>Spermatophyta</taxon>
        <taxon>Magnoliopsida</taxon>
        <taxon>eudicotyledons</taxon>
        <taxon>Gunneridae</taxon>
        <taxon>Pentapetalae</taxon>
        <taxon>asterids</taxon>
        <taxon>lamiids</taxon>
        <taxon>Solanales</taxon>
        <taxon>Solanaceae</taxon>
        <taxon>Solanoideae</taxon>
        <taxon>Solaneae</taxon>
        <taxon>Solanum</taxon>
    </lineage>
</organism>
<dbReference type="EMBL" id="JBANQN010000011">
    <property type="protein sequence ID" value="KAK6775913.1"/>
    <property type="molecule type" value="Genomic_DNA"/>
</dbReference>
<evidence type="ECO:0000313" key="1">
    <source>
        <dbReference type="EMBL" id="KAK6775913.1"/>
    </source>
</evidence>
<dbReference type="PANTHER" id="PTHR11439">
    <property type="entry name" value="GAG-POL-RELATED RETROTRANSPOSON"/>
    <property type="match status" value="1"/>
</dbReference>
<dbReference type="CDD" id="cd09272">
    <property type="entry name" value="RNase_HI_RT_Ty1"/>
    <property type="match status" value="1"/>
</dbReference>
<name>A0AAN8T194_SOLBU</name>
<reference evidence="1 2" key="1">
    <citation type="submission" date="2024-02" db="EMBL/GenBank/DDBJ databases">
        <title>de novo genome assembly of Solanum bulbocastanum strain 11H21.</title>
        <authorList>
            <person name="Hosaka A.J."/>
        </authorList>
    </citation>
    <scope>NUCLEOTIDE SEQUENCE [LARGE SCALE GENOMIC DNA]</scope>
    <source>
        <tissue evidence="1">Young leaves</tissue>
    </source>
</reference>
<accession>A0AAN8T194</accession>
<gene>
    <name evidence="1" type="ORF">RDI58_026914</name>
</gene>
<comment type="caution">
    <text evidence="1">The sequence shown here is derived from an EMBL/GenBank/DDBJ whole genome shotgun (WGS) entry which is preliminary data.</text>
</comment>
<dbReference type="Proteomes" id="UP001371456">
    <property type="component" value="Unassembled WGS sequence"/>
</dbReference>
<dbReference type="AlphaFoldDB" id="A0AAN8T194"/>
<dbReference type="PANTHER" id="PTHR11439:SF499">
    <property type="entry name" value="PPC DOMAIN-CONTAINING PROTEIN"/>
    <property type="match status" value="1"/>
</dbReference>
<proteinExistence type="predicted"/>
<sequence>MASAVAEITWLIGLYKELGVNIKQPVQLYCDSKAAIQIASNPIFHERTKHFDNDCHFVREKLQQKMIKTNHVSTRDQLADLLTKGLWKATHLHLMSKLGVKDLFQPPA</sequence>
<keyword evidence="2" id="KW-1185">Reference proteome</keyword>
<evidence type="ECO:0000313" key="2">
    <source>
        <dbReference type="Proteomes" id="UP001371456"/>
    </source>
</evidence>
<protein>
    <submittedName>
        <fullName evidence="1">Uncharacterized protein</fullName>
    </submittedName>
</protein>